<feature type="region of interest" description="Disordered" evidence="1">
    <location>
        <begin position="314"/>
        <end position="351"/>
    </location>
</feature>
<dbReference type="Proteomes" id="UP000285839">
    <property type="component" value="Unassembled WGS sequence"/>
</dbReference>
<dbReference type="RefSeq" id="WP_117826117.1">
    <property type="nucleotide sequence ID" value="NZ_QRUH01000011.1"/>
</dbReference>
<protein>
    <submittedName>
        <fullName evidence="2">Uncharacterized protein</fullName>
    </submittedName>
</protein>
<reference evidence="2 3" key="1">
    <citation type="submission" date="2018-08" db="EMBL/GenBank/DDBJ databases">
        <title>A genome reference for cultivated species of the human gut microbiota.</title>
        <authorList>
            <person name="Zou Y."/>
            <person name="Xue W."/>
            <person name="Luo G."/>
        </authorList>
    </citation>
    <scope>NUCLEOTIDE SEQUENCE [LARGE SCALE GENOMIC DNA]</scope>
    <source>
        <strain evidence="2 3">AF25-21</strain>
    </source>
</reference>
<dbReference type="Pfam" id="PF18941">
    <property type="entry name" value="DUF5688"/>
    <property type="match status" value="1"/>
</dbReference>
<proteinExistence type="predicted"/>
<evidence type="ECO:0000313" key="3">
    <source>
        <dbReference type="Proteomes" id="UP000285839"/>
    </source>
</evidence>
<evidence type="ECO:0000313" key="2">
    <source>
        <dbReference type="EMBL" id="RGR47297.1"/>
    </source>
</evidence>
<accession>A0A412ENQ3</accession>
<name>A0A412ENQ3_9FIRM</name>
<evidence type="ECO:0000256" key="1">
    <source>
        <dbReference type="SAM" id="MobiDB-lite"/>
    </source>
</evidence>
<organism evidence="2 3">
    <name type="scientific">Blautia obeum</name>
    <dbReference type="NCBI Taxonomy" id="40520"/>
    <lineage>
        <taxon>Bacteria</taxon>
        <taxon>Bacillati</taxon>
        <taxon>Bacillota</taxon>
        <taxon>Clostridia</taxon>
        <taxon>Lachnospirales</taxon>
        <taxon>Lachnospiraceae</taxon>
        <taxon>Blautia</taxon>
    </lineage>
</organism>
<dbReference type="EMBL" id="QRUH01000011">
    <property type="protein sequence ID" value="RGR47297.1"/>
    <property type="molecule type" value="Genomic_DNA"/>
</dbReference>
<dbReference type="AlphaFoldDB" id="A0A412ENQ3"/>
<dbReference type="InterPro" id="IPR043743">
    <property type="entry name" value="DUF5688"/>
</dbReference>
<gene>
    <name evidence="2" type="ORF">DWY46_13225</name>
</gene>
<feature type="compositionally biased region" description="Basic and acidic residues" evidence="1">
    <location>
        <begin position="314"/>
        <end position="338"/>
    </location>
</feature>
<sequence>MEFNQFVDEVKGRIKQFLPIEYEDAQVRIEEIKKLNENYLGISILKEDQVLAPTFNLNQMYEMYQSDPQITMESILRNITDMVLEVSEQFDLNNITEYENAKDKLFIRVSSAEKNAEMLQNVPHQIKEDLAITYHLAISIDDVGMGSTTITNDILKRYGISEEQLHADAMENSPHIRPVHVMIMGNIIEQLMGMDPETIMRDEPAQNIAEIISKGMENEAPMFIITNSQTVGGAGVIFYPEVMDQIGEGFQGDFFILPSSTHETLVIPDNGAFDYRVLEDMVQTINENEVAPEEQLSDHVYHYDVKDRVFERADKFEERQKEKTAQLSKNEHTGKEQSMKQPKAKKHEMEL</sequence>
<comment type="caution">
    <text evidence="2">The sequence shown here is derived from an EMBL/GenBank/DDBJ whole genome shotgun (WGS) entry which is preliminary data.</text>
</comment>
<feature type="compositionally biased region" description="Basic residues" evidence="1">
    <location>
        <begin position="342"/>
        <end position="351"/>
    </location>
</feature>